<reference evidence="3" key="2">
    <citation type="submission" date="2023-04" db="EMBL/GenBank/DDBJ databases">
        <authorList>
            <person name="Bu L."/>
            <person name="Lu L."/>
            <person name="Laidemitt M.R."/>
            <person name="Zhang S.M."/>
            <person name="Mutuku M."/>
            <person name="Mkoji G."/>
            <person name="Steinauer M."/>
            <person name="Loker E.S."/>
        </authorList>
    </citation>
    <scope>NUCLEOTIDE SEQUENCE</scope>
    <source>
        <strain evidence="3">KasaAsao</strain>
        <tissue evidence="3">Whole Snail</tissue>
    </source>
</reference>
<dbReference type="InterPro" id="IPR056601">
    <property type="entry name" value="Galaxin_dom"/>
</dbReference>
<gene>
    <name evidence="3" type="ORF">Bpfe_018174</name>
</gene>
<evidence type="ECO:0000259" key="2">
    <source>
        <dbReference type="Pfam" id="PF24748"/>
    </source>
</evidence>
<dbReference type="EMBL" id="JASAOG010000095">
    <property type="protein sequence ID" value="KAK0052344.1"/>
    <property type="molecule type" value="Genomic_DNA"/>
</dbReference>
<keyword evidence="4" id="KW-1185">Reference proteome</keyword>
<sequence>RQSHNTDLIPAISNIDLNQEHHKAKLHINLKNEEAKRPKARAKRPKLSVYQHRDMHDTVPGVTPWTRYTDKPKVSEENTWSRGQVNAQCGYQSYSPRTQICCQGQVLRRQGIQPSCCGTQTYDNVFNKCCNGIVSFKSAQDQNC</sequence>
<dbReference type="Proteomes" id="UP001233172">
    <property type="component" value="Unassembled WGS sequence"/>
</dbReference>
<proteinExistence type="predicted"/>
<feature type="domain" description="Galaxin-like repeats" evidence="2">
    <location>
        <begin position="86"/>
        <end position="144"/>
    </location>
</feature>
<evidence type="ECO:0000313" key="3">
    <source>
        <dbReference type="EMBL" id="KAK0052344.1"/>
    </source>
</evidence>
<dbReference type="Pfam" id="PF24748">
    <property type="entry name" value="Galaxin_repeat"/>
    <property type="match status" value="1"/>
</dbReference>
<evidence type="ECO:0000313" key="4">
    <source>
        <dbReference type="Proteomes" id="UP001233172"/>
    </source>
</evidence>
<feature type="non-terminal residue" evidence="3">
    <location>
        <position position="1"/>
    </location>
</feature>
<feature type="region of interest" description="Disordered" evidence="1">
    <location>
        <begin position="34"/>
        <end position="69"/>
    </location>
</feature>
<name>A0AAD8BEI6_BIOPF</name>
<comment type="caution">
    <text evidence="3">The sequence shown here is derived from an EMBL/GenBank/DDBJ whole genome shotgun (WGS) entry which is preliminary data.</text>
</comment>
<dbReference type="AlphaFoldDB" id="A0AAD8BEI6"/>
<accession>A0AAD8BEI6</accession>
<protein>
    <submittedName>
        <fullName evidence="3">Basic salivary proline-rich protein 1 isoform X2</fullName>
    </submittedName>
</protein>
<reference evidence="3" key="1">
    <citation type="journal article" date="2023" name="PLoS Negl. Trop. Dis.">
        <title>A genome sequence for Biomphalaria pfeifferi, the major vector snail for the human-infecting parasite Schistosoma mansoni.</title>
        <authorList>
            <person name="Bu L."/>
            <person name="Lu L."/>
            <person name="Laidemitt M.R."/>
            <person name="Zhang S.M."/>
            <person name="Mutuku M."/>
            <person name="Mkoji G."/>
            <person name="Steinauer M."/>
            <person name="Loker E.S."/>
        </authorList>
    </citation>
    <scope>NUCLEOTIDE SEQUENCE</scope>
    <source>
        <strain evidence="3">KasaAsao</strain>
    </source>
</reference>
<organism evidence="3 4">
    <name type="scientific">Biomphalaria pfeifferi</name>
    <name type="common">Bloodfluke planorb</name>
    <name type="synonym">Freshwater snail</name>
    <dbReference type="NCBI Taxonomy" id="112525"/>
    <lineage>
        <taxon>Eukaryota</taxon>
        <taxon>Metazoa</taxon>
        <taxon>Spiralia</taxon>
        <taxon>Lophotrochozoa</taxon>
        <taxon>Mollusca</taxon>
        <taxon>Gastropoda</taxon>
        <taxon>Heterobranchia</taxon>
        <taxon>Euthyneura</taxon>
        <taxon>Panpulmonata</taxon>
        <taxon>Hygrophila</taxon>
        <taxon>Lymnaeoidea</taxon>
        <taxon>Planorbidae</taxon>
        <taxon>Biomphalaria</taxon>
    </lineage>
</organism>
<evidence type="ECO:0000256" key="1">
    <source>
        <dbReference type="SAM" id="MobiDB-lite"/>
    </source>
</evidence>